<organism evidence="7 15">
    <name type="scientific">Rotaria socialis</name>
    <dbReference type="NCBI Taxonomy" id="392032"/>
    <lineage>
        <taxon>Eukaryota</taxon>
        <taxon>Metazoa</taxon>
        <taxon>Spiralia</taxon>
        <taxon>Gnathifera</taxon>
        <taxon>Rotifera</taxon>
        <taxon>Eurotatoria</taxon>
        <taxon>Bdelloidea</taxon>
        <taxon>Philodinida</taxon>
        <taxon>Philodinidae</taxon>
        <taxon>Rotaria</taxon>
    </lineage>
</organism>
<dbReference type="InterPro" id="IPR050576">
    <property type="entry name" value="Cilia_flagella_integrity"/>
</dbReference>
<evidence type="ECO:0000313" key="8">
    <source>
        <dbReference type="EMBL" id="CAF3734985.1"/>
    </source>
</evidence>
<dbReference type="PANTHER" id="PTHR45973:SF35">
    <property type="entry name" value="LEUCINE-RICH REPEAT-CONTAINING PROTEIN 43"/>
    <property type="match status" value="1"/>
</dbReference>
<evidence type="ECO:0000313" key="5">
    <source>
        <dbReference type="EMBL" id="CAF3434252.1"/>
    </source>
</evidence>
<evidence type="ECO:0000313" key="12">
    <source>
        <dbReference type="EMBL" id="CAF4459294.1"/>
    </source>
</evidence>
<dbReference type="EMBL" id="CAJNYU010004051">
    <property type="protein sequence ID" value="CAF3722013.1"/>
    <property type="molecule type" value="Genomic_DNA"/>
</dbReference>
<keyword evidence="16" id="KW-1185">Reference proteome</keyword>
<dbReference type="EMBL" id="CAJOBR010000847">
    <property type="protein sequence ID" value="CAF4553072.1"/>
    <property type="molecule type" value="Genomic_DNA"/>
</dbReference>
<dbReference type="AlphaFoldDB" id="A0A818WBS3"/>
<dbReference type="Proteomes" id="UP000663838">
    <property type="component" value="Unassembled WGS sequence"/>
</dbReference>
<dbReference type="EMBL" id="CAJNYD010002957">
    <property type="protein sequence ID" value="CAF3465395.1"/>
    <property type="molecule type" value="Genomic_DNA"/>
</dbReference>
<dbReference type="InterPro" id="IPR032675">
    <property type="entry name" value="LRR_dom_sf"/>
</dbReference>
<dbReference type="PROSITE" id="PS51450">
    <property type="entry name" value="LRR"/>
    <property type="match status" value="2"/>
</dbReference>
<dbReference type="SMART" id="SM00365">
    <property type="entry name" value="LRR_SD22"/>
    <property type="match status" value="2"/>
</dbReference>
<evidence type="ECO:0000256" key="2">
    <source>
        <dbReference type="ARBA" id="ARBA00022737"/>
    </source>
</evidence>
<keyword evidence="3" id="KW-0175">Coiled coil</keyword>
<keyword evidence="1" id="KW-0433">Leucine-rich repeat</keyword>
<dbReference type="EMBL" id="CAJNYT010005378">
    <property type="protein sequence ID" value="CAF3734985.1"/>
    <property type="molecule type" value="Genomic_DNA"/>
</dbReference>
<accession>A0A818WBS3</accession>
<dbReference type="Proteomes" id="UP000663833">
    <property type="component" value="Unassembled WGS sequence"/>
</dbReference>
<feature type="region of interest" description="Disordered" evidence="4">
    <location>
        <begin position="341"/>
        <end position="370"/>
    </location>
</feature>
<dbReference type="Pfam" id="PF14580">
    <property type="entry name" value="LRR_9"/>
    <property type="match status" value="1"/>
</dbReference>
<sequence>MMNSNLSEIYSDEYQSENETIKLVCQLNENEKLKNENVNNLEDLLIKSRQLNSFKSIRLINENLEYLSINKNKSIKNLILSCNQFGLTNNINWTHLPKNLQSIDLSGNFLSSIDGIEKENNELESLALSFNQINQLSDIFSRIKWPNLCLLDLSYNNLDNLKETIDSLKDLSKLRIIYLHGNPLSLLVDYRIYVIDSLEKLIVLDDIRITAEERIRSRNYSRIVRTDKDYSSFQISFKNIDNVPPAIPNQNEWPLQVHRYKMSLDWFQEEKQDIEINLDSMSNFKRFNKTQIDSSFSDYKINIEFLPLSFNLTNDQLIHFRDFLLNGTKCRFIHQLTEYWPPESNNTQGNDPQKNKSNASRDKKNETPVKKKKIEDLSKLIIRTDPIETILAEFNIDLRSFLDGDYQVLFQYKSILEQQKQYFLSQQDNIELKSGKQKDSSDKNDSNKDKKRTSAFKIPQDKLKDQQKDKKNINENDNESDKIDLIQPFQCSIQFQLQRFVTQEQII</sequence>
<dbReference type="Proteomes" id="UP000663865">
    <property type="component" value="Unassembled WGS sequence"/>
</dbReference>
<dbReference type="OrthoDB" id="433501at2759"/>
<feature type="region of interest" description="Disordered" evidence="4">
    <location>
        <begin position="433"/>
        <end position="479"/>
    </location>
</feature>
<dbReference type="Proteomes" id="UP000663873">
    <property type="component" value="Unassembled WGS sequence"/>
</dbReference>
<comment type="caution">
    <text evidence="7">The sequence shown here is derived from an EMBL/GenBank/DDBJ whole genome shotgun (WGS) entry which is preliminary data.</text>
</comment>
<evidence type="ECO:0000313" key="11">
    <source>
        <dbReference type="EMBL" id="CAF4200381.1"/>
    </source>
</evidence>
<dbReference type="Proteomes" id="UP000663825">
    <property type="component" value="Unassembled WGS sequence"/>
</dbReference>
<protein>
    <submittedName>
        <fullName evidence="7">Uncharacterized protein</fullName>
    </submittedName>
</protein>
<evidence type="ECO:0000256" key="1">
    <source>
        <dbReference type="ARBA" id="ARBA00022614"/>
    </source>
</evidence>
<evidence type="ECO:0000313" key="9">
    <source>
        <dbReference type="EMBL" id="CAF3753519.1"/>
    </source>
</evidence>
<dbReference type="SUPFAM" id="SSF52058">
    <property type="entry name" value="L domain-like"/>
    <property type="match status" value="1"/>
</dbReference>
<name>A0A818WBS3_9BILA</name>
<feature type="coiled-coil region" evidence="3">
    <location>
        <begin position="116"/>
        <end position="171"/>
    </location>
</feature>
<dbReference type="EMBL" id="CAJOBO010002594">
    <property type="protein sequence ID" value="CAF4459294.1"/>
    <property type="molecule type" value="Genomic_DNA"/>
</dbReference>
<reference evidence="7" key="1">
    <citation type="submission" date="2021-02" db="EMBL/GenBank/DDBJ databases">
        <authorList>
            <person name="Nowell W R."/>
        </authorList>
    </citation>
    <scope>NUCLEOTIDE SEQUENCE</scope>
</reference>
<dbReference type="Gene3D" id="3.80.10.10">
    <property type="entry name" value="Ribonuclease Inhibitor"/>
    <property type="match status" value="1"/>
</dbReference>
<feature type="compositionally biased region" description="Basic and acidic residues" evidence="4">
    <location>
        <begin position="359"/>
        <end position="370"/>
    </location>
</feature>
<feature type="compositionally biased region" description="Basic and acidic residues" evidence="4">
    <location>
        <begin position="433"/>
        <end position="448"/>
    </location>
</feature>
<gene>
    <name evidence="7" type="ORF">FME351_LOCUS29120</name>
    <name evidence="8" type="ORF">GRG538_LOCUS30488</name>
    <name evidence="12" type="ORF">HFQ381_LOCUS24513</name>
    <name evidence="9" type="ORF">KIK155_LOCUS29845</name>
    <name evidence="6" type="ORF">LUA448_LOCUS22964</name>
    <name evidence="13" type="ORF">QYT958_LOCUS8449</name>
    <name evidence="5" type="ORF">TIS948_LOCUS30609</name>
    <name evidence="14" type="ORF">TOA249_LOCUS28757</name>
    <name evidence="11" type="ORF">TSG867_LOCUS75</name>
    <name evidence="10" type="ORF">UJA718_LOCUS5686</name>
</gene>
<evidence type="ECO:0000256" key="3">
    <source>
        <dbReference type="SAM" id="Coils"/>
    </source>
</evidence>
<dbReference type="PANTHER" id="PTHR45973">
    <property type="entry name" value="PROTEIN PHOSPHATASE 1 REGULATORY SUBUNIT SDS22-RELATED"/>
    <property type="match status" value="1"/>
</dbReference>
<evidence type="ECO:0000313" key="13">
    <source>
        <dbReference type="EMBL" id="CAF4553072.1"/>
    </source>
</evidence>
<evidence type="ECO:0000256" key="4">
    <source>
        <dbReference type="SAM" id="MobiDB-lite"/>
    </source>
</evidence>
<dbReference type="Proteomes" id="UP000663869">
    <property type="component" value="Unassembled WGS sequence"/>
</dbReference>
<dbReference type="Proteomes" id="UP000663851">
    <property type="component" value="Unassembled WGS sequence"/>
</dbReference>
<dbReference type="Proteomes" id="UP000663848">
    <property type="component" value="Unassembled WGS sequence"/>
</dbReference>
<dbReference type="EMBL" id="CAJOBS010004123">
    <property type="protein sequence ID" value="CAF4874577.1"/>
    <property type="molecule type" value="Genomic_DNA"/>
</dbReference>
<dbReference type="Proteomes" id="UP000663862">
    <property type="component" value="Unassembled WGS sequence"/>
</dbReference>
<feature type="compositionally biased region" description="Polar residues" evidence="4">
    <location>
        <begin position="343"/>
        <end position="358"/>
    </location>
</feature>
<evidence type="ECO:0000313" key="15">
    <source>
        <dbReference type="Proteomes" id="UP000663869"/>
    </source>
</evidence>
<evidence type="ECO:0000313" key="7">
    <source>
        <dbReference type="EMBL" id="CAF3722013.1"/>
    </source>
</evidence>
<dbReference type="EMBL" id="CAJNXB010005653">
    <property type="protein sequence ID" value="CAF3434252.1"/>
    <property type="molecule type" value="Genomic_DNA"/>
</dbReference>
<dbReference type="EMBL" id="CAJOBQ010000001">
    <property type="protein sequence ID" value="CAF4200381.1"/>
    <property type="molecule type" value="Genomic_DNA"/>
</dbReference>
<evidence type="ECO:0000313" key="10">
    <source>
        <dbReference type="EMBL" id="CAF4187096.1"/>
    </source>
</evidence>
<dbReference type="EMBL" id="CAJNYV010005574">
    <property type="protein sequence ID" value="CAF3753519.1"/>
    <property type="molecule type" value="Genomic_DNA"/>
</dbReference>
<proteinExistence type="predicted"/>
<dbReference type="InterPro" id="IPR001611">
    <property type="entry name" value="Leu-rich_rpt"/>
</dbReference>
<evidence type="ECO:0000313" key="14">
    <source>
        <dbReference type="EMBL" id="CAF4874577.1"/>
    </source>
</evidence>
<keyword evidence="2" id="KW-0677">Repeat</keyword>
<dbReference type="Proteomes" id="UP000663872">
    <property type="component" value="Unassembled WGS sequence"/>
</dbReference>
<evidence type="ECO:0000313" key="16">
    <source>
        <dbReference type="Proteomes" id="UP000663873"/>
    </source>
</evidence>
<feature type="compositionally biased region" description="Basic and acidic residues" evidence="4">
    <location>
        <begin position="459"/>
        <end position="479"/>
    </location>
</feature>
<evidence type="ECO:0000313" key="6">
    <source>
        <dbReference type="EMBL" id="CAF3465395.1"/>
    </source>
</evidence>
<dbReference type="EMBL" id="CAJOBP010000506">
    <property type="protein sequence ID" value="CAF4187096.1"/>
    <property type="molecule type" value="Genomic_DNA"/>
</dbReference>